<dbReference type="PANTHER" id="PTHR38406">
    <property type="entry name" value="TRANSCRIPTIONAL REPRESSOR OPI1"/>
    <property type="match status" value="1"/>
</dbReference>
<feature type="compositionally biased region" description="Gly residues" evidence="1">
    <location>
        <begin position="76"/>
        <end position="89"/>
    </location>
</feature>
<organism evidence="2 3">
    <name type="scientific">Favolaschia claudopus</name>
    <dbReference type="NCBI Taxonomy" id="2862362"/>
    <lineage>
        <taxon>Eukaryota</taxon>
        <taxon>Fungi</taxon>
        <taxon>Dikarya</taxon>
        <taxon>Basidiomycota</taxon>
        <taxon>Agaricomycotina</taxon>
        <taxon>Agaricomycetes</taxon>
        <taxon>Agaricomycetidae</taxon>
        <taxon>Agaricales</taxon>
        <taxon>Marasmiineae</taxon>
        <taxon>Mycenaceae</taxon>
        <taxon>Favolaschia</taxon>
    </lineage>
</organism>
<proteinExistence type="predicted"/>
<dbReference type="GO" id="GO:0006357">
    <property type="term" value="P:regulation of transcription by RNA polymerase II"/>
    <property type="evidence" value="ECO:0007669"/>
    <property type="project" value="TreeGrafter"/>
</dbReference>
<name>A0AAW0C2W2_9AGAR</name>
<dbReference type="GO" id="GO:0030968">
    <property type="term" value="P:endoplasmic reticulum unfolded protein response"/>
    <property type="evidence" value="ECO:0007669"/>
    <property type="project" value="TreeGrafter"/>
</dbReference>
<dbReference type="GO" id="GO:0005634">
    <property type="term" value="C:nucleus"/>
    <property type="evidence" value="ECO:0007669"/>
    <property type="project" value="TreeGrafter"/>
</dbReference>
<gene>
    <name evidence="2" type="ORF">R3P38DRAFT_3508162</name>
</gene>
<feature type="region of interest" description="Disordered" evidence="1">
    <location>
        <begin position="71"/>
        <end position="103"/>
    </location>
</feature>
<dbReference type="PANTHER" id="PTHR38406:SF1">
    <property type="entry name" value="TRANSCRIPTIONAL REPRESSOR OPI1"/>
    <property type="match status" value="1"/>
</dbReference>
<evidence type="ECO:0000313" key="2">
    <source>
        <dbReference type="EMBL" id="KAK7031908.1"/>
    </source>
</evidence>
<comment type="caution">
    <text evidence="2">The sequence shown here is derived from an EMBL/GenBank/DDBJ whole genome shotgun (WGS) entry which is preliminary data.</text>
</comment>
<dbReference type="InterPro" id="IPR013927">
    <property type="entry name" value="TF_Opi1_Ccg-8"/>
</dbReference>
<dbReference type="GO" id="GO:0008654">
    <property type="term" value="P:phospholipid biosynthetic process"/>
    <property type="evidence" value="ECO:0007669"/>
    <property type="project" value="TreeGrafter"/>
</dbReference>
<dbReference type="EMBL" id="JAWWNJ010000024">
    <property type="protein sequence ID" value="KAK7031908.1"/>
    <property type="molecule type" value="Genomic_DNA"/>
</dbReference>
<dbReference type="GO" id="GO:0003714">
    <property type="term" value="F:transcription corepressor activity"/>
    <property type="evidence" value="ECO:0007669"/>
    <property type="project" value="InterPro"/>
</dbReference>
<reference evidence="2 3" key="1">
    <citation type="journal article" date="2024" name="J Genomics">
        <title>Draft genome sequencing and assembly of Favolaschia claudopus CIRM-BRFM 2984 isolated from oak limbs.</title>
        <authorList>
            <person name="Navarro D."/>
            <person name="Drula E."/>
            <person name="Chaduli D."/>
            <person name="Cazenave R."/>
            <person name="Ahrendt S."/>
            <person name="Wang J."/>
            <person name="Lipzen A."/>
            <person name="Daum C."/>
            <person name="Barry K."/>
            <person name="Grigoriev I.V."/>
            <person name="Favel A."/>
            <person name="Rosso M.N."/>
            <person name="Martin F."/>
        </authorList>
    </citation>
    <scope>NUCLEOTIDE SEQUENCE [LARGE SCALE GENOMIC DNA]</scope>
    <source>
        <strain evidence="2 3">CIRM-BRFM 2984</strain>
    </source>
</reference>
<keyword evidence="3" id="KW-1185">Reference proteome</keyword>
<dbReference type="GO" id="GO:0005783">
    <property type="term" value="C:endoplasmic reticulum"/>
    <property type="evidence" value="ECO:0007669"/>
    <property type="project" value="TreeGrafter"/>
</dbReference>
<sequence>MSAALSDESVRRLRYCLNWLQYATQHIDAQILILRDFIASLHPYPPDIVHTIRQVVGVVLKYTGGALPEPARGRVRGWGGETSAGGNGTGRRSAPRSQHGASAGVVGVGEAASPTMPAPSSPHAHYRALHPHAHGHGEHTRRASAQDRAVEPGRALAAAQRVLVLAAKGPMAFKEEVALRAMRTTNIEREGKFCLWKSLSPSSRFVNFELRKPPSRKTREEFKFEVEYVMSHVCSLVSILALDL</sequence>
<dbReference type="AlphaFoldDB" id="A0AAW0C2W2"/>
<dbReference type="Proteomes" id="UP001362999">
    <property type="component" value="Unassembled WGS sequence"/>
</dbReference>
<evidence type="ECO:0000313" key="3">
    <source>
        <dbReference type="Proteomes" id="UP001362999"/>
    </source>
</evidence>
<protein>
    <submittedName>
        <fullName evidence="2">Uncharacterized protein</fullName>
    </submittedName>
</protein>
<dbReference type="Pfam" id="PF08618">
    <property type="entry name" value="Opi1"/>
    <property type="match status" value="2"/>
</dbReference>
<accession>A0AAW0C2W2</accession>
<evidence type="ECO:0000256" key="1">
    <source>
        <dbReference type="SAM" id="MobiDB-lite"/>
    </source>
</evidence>